<dbReference type="EMBL" id="CP077077">
    <property type="protein sequence ID" value="QXH55025.1"/>
    <property type="molecule type" value="Genomic_DNA"/>
</dbReference>
<dbReference type="RefSeq" id="WP_217866501.1">
    <property type="nucleotide sequence ID" value="NZ_CP077077.1"/>
</dbReference>
<proteinExistence type="predicted"/>
<feature type="chain" id="PRO_5045187493" evidence="1">
    <location>
        <begin position="26"/>
        <end position="134"/>
    </location>
</feature>
<name>A0ABX8NF74_9PSED</name>
<evidence type="ECO:0000313" key="2">
    <source>
        <dbReference type="EMBL" id="QXH55025.1"/>
    </source>
</evidence>
<keyword evidence="3" id="KW-1185">Reference proteome</keyword>
<accession>A0ABX8NF74</accession>
<sequence>MNSPIASATCAGLLALLALCQDALAEQRQYTAAISSTGKVLRQSSNWLDKVEVSGQPGYFAEYTIAFKADVFARQPGYCSVAATDRSDYDDIFYGKAQLGGTPDRQQVKVQTHRVGDSRRDHDPRMSFLLLCVK</sequence>
<evidence type="ECO:0000256" key="1">
    <source>
        <dbReference type="SAM" id="SignalP"/>
    </source>
</evidence>
<reference evidence="2 3" key="1">
    <citation type="journal article" date="2021" name="Microorganisms">
        <title>The Ever-Expanding Pseudomonas Genus: Description of 43 New Species and Partition of the Pseudomonas putida Group.</title>
        <authorList>
            <person name="Girard L."/>
            <person name="Lood C."/>
            <person name="Hofte M."/>
            <person name="Vandamme P."/>
            <person name="Rokni-Zadeh H."/>
            <person name="van Noort V."/>
            <person name="Lavigne R."/>
            <person name="De Mot R."/>
        </authorList>
    </citation>
    <scope>NUCLEOTIDE SEQUENCE [LARGE SCALE GENOMIC DNA]</scope>
    <source>
        <strain evidence="2 3">COW77</strain>
    </source>
</reference>
<dbReference type="Proteomes" id="UP000824010">
    <property type="component" value="Chromosome"/>
</dbReference>
<protein>
    <submittedName>
        <fullName evidence="2">Uncharacterized protein</fullName>
    </submittedName>
</protein>
<organism evidence="2 3">
    <name type="scientific">Pseudomonas maumuensis</name>
    <dbReference type="NCBI Taxonomy" id="2842354"/>
    <lineage>
        <taxon>Bacteria</taxon>
        <taxon>Pseudomonadati</taxon>
        <taxon>Pseudomonadota</taxon>
        <taxon>Gammaproteobacteria</taxon>
        <taxon>Pseudomonadales</taxon>
        <taxon>Pseudomonadaceae</taxon>
        <taxon>Pseudomonas</taxon>
    </lineage>
</organism>
<evidence type="ECO:0000313" key="3">
    <source>
        <dbReference type="Proteomes" id="UP000824010"/>
    </source>
</evidence>
<gene>
    <name evidence="2" type="ORF">KSS90_16905</name>
</gene>
<feature type="signal peptide" evidence="1">
    <location>
        <begin position="1"/>
        <end position="25"/>
    </location>
</feature>
<keyword evidence="1" id="KW-0732">Signal</keyword>